<feature type="compositionally biased region" description="Low complexity" evidence="1">
    <location>
        <begin position="92"/>
        <end position="107"/>
    </location>
</feature>
<dbReference type="InterPro" id="IPR003103">
    <property type="entry name" value="BAG_domain"/>
</dbReference>
<organism evidence="3 4">
    <name type="scientific">Leishmania tarentolae</name>
    <name type="common">Sauroleishmania tarentolae</name>
    <dbReference type="NCBI Taxonomy" id="5689"/>
    <lineage>
        <taxon>Eukaryota</taxon>
        <taxon>Discoba</taxon>
        <taxon>Euglenozoa</taxon>
        <taxon>Kinetoplastea</taxon>
        <taxon>Metakinetoplastina</taxon>
        <taxon>Trypanosomatida</taxon>
        <taxon>Trypanosomatidae</taxon>
        <taxon>Leishmaniinae</taxon>
        <taxon>Leishmania</taxon>
        <taxon>lizard Leishmania</taxon>
    </lineage>
</organism>
<dbReference type="GO" id="GO:0051087">
    <property type="term" value="F:protein-folding chaperone binding"/>
    <property type="evidence" value="ECO:0007669"/>
    <property type="project" value="InterPro"/>
</dbReference>
<dbReference type="AlphaFoldDB" id="A0A640KHE6"/>
<keyword evidence="4" id="KW-1185">Reference proteome</keyword>
<feature type="compositionally biased region" description="Pro residues" evidence="1">
    <location>
        <begin position="207"/>
        <end position="216"/>
    </location>
</feature>
<feature type="compositionally biased region" description="Low complexity" evidence="1">
    <location>
        <begin position="248"/>
        <end position="264"/>
    </location>
</feature>
<protein>
    <recommendedName>
        <fullName evidence="2">BAG domain-containing protein</fullName>
    </recommendedName>
</protein>
<dbReference type="EMBL" id="BLBS01000029">
    <property type="protein sequence ID" value="GET88484.1"/>
    <property type="molecule type" value="Genomic_DNA"/>
</dbReference>
<evidence type="ECO:0000256" key="1">
    <source>
        <dbReference type="SAM" id="MobiDB-lite"/>
    </source>
</evidence>
<dbReference type="Gene3D" id="1.20.58.120">
    <property type="entry name" value="BAG domain"/>
    <property type="match status" value="1"/>
</dbReference>
<gene>
    <name evidence="3" type="ORF">LtaPh_2201400</name>
</gene>
<name>A0A640KHE6_LEITA</name>
<feature type="region of interest" description="Disordered" evidence="1">
    <location>
        <begin position="84"/>
        <end position="276"/>
    </location>
</feature>
<sequence>MEYYGYQPEQTKAQIRSTRGETIDLALPITCLVGELRSFLIEEYGYDPNTRLLYNGLVSDDNSYVCDYPFGSLMIATPADVHQPRQSLPLRQSAAAHVPSQQQQQEPTPEPPRPTAHLSPTASTSADVVRKKPAAPMSANTNAASRKMSQEEAPLEPAKPKRNSTTLKHRRKNSGAQLRSISNDSTGSQSRPMKGDGVSDAAHSLPAPSPPQPPPQLAATNNGASPAPGSGRAPPGKGQRHSPWPQGSQNASAAPSSTATSQAADLPPSPCSAETNVPTAEVLSGEGGNEDDNQRRRVQLTVECHIPSLSQVVPVHLNGDSSVSDLIQAVVSAVPGLKSDVQVVHRGKALPVSPKAKLFDLGIRSDARVFIAEGEYNDTEKITLLEIEEEIVRIQQMMESPLTDLQRKGYYEELMRILFRADALQSLEGVWRQRRKDAVKHITSLQDALGVDVKES</sequence>
<reference evidence="3" key="1">
    <citation type="submission" date="2019-11" db="EMBL/GenBank/DDBJ databases">
        <title>Leishmania tarentolae CDS.</title>
        <authorList>
            <person name="Goto Y."/>
            <person name="Yamagishi J."/>
        </authorList>
    </citation>
    <scope>NUCLEOTIDE SEQUENCE [LARGE SCALE GENOMIC DNA]</scope>
    <source>
        <strain evidence="3">Parrot Tar II</strain>
    </source>
</reference>
<feature type="compositionally biased region" description="Polar residues" evidence="1">
    <location>
        <begin position="174"/>
        <end position="191"/>
    </location>
</feature>
<evidence type="ECO:0000313" key="4">
    <source>
        <dbReference type="Proteomes" id="UP000419144"/>
    </source>
</evidence>
<evidence type="ECO:0000313" key="3">
    <source>
        <dbReference type="EMBL" id="GET88484.1"/>
    </source>
</evidence>
<feature type="domain" description="BAG" evidence="2">
    <location>
        <begin position="393"/>
        <end position="449"/>
    </location>
</feature>
<dbReference type="SUPFAM" id="SSF63491">
    <property type="entry name" value="BAG domain"/>
    <property type="match status" value="1"/>
</dbReference>
<accession>A0A640KHE6</accession>
<evidence type="ECO:0000259" key="2">
    <source>
        <dbReference type="Pfam" id="PF02179"/>
    </source>
</evidence>
<comment type="caution">
    <text evidence="3">The sequence shown here is derived from an EMBL/GenBank/DDBJ whole genome shotgun (WGS) entry which is preliminary data.</text>
</comment>
<dbReference type="Proteomes" id="UP000419144">
    <property type="component" value="Unassembled WGS sequence"/>
</dbReference>
<feature type="compositionally biased region" description="Low complexity" evidence="1">
    <location>
        <begin position="217"/>
        <end position="236"/>
    </location>
</feature>
<dbReference type="Pfam" id="PF02179">
    <property type="entry name" value="BAG"/>
    <property type="match status" value="1"/>
</dbReference>
<proteinExistence type="predicted"/>
<dbReference type="VEuPathDB" id="TriTrypDB:LtaPh_2201400"/>
<dbReference type="InterPro" id="IPR036533">
    <property type="entry name" value="BAG_dom_sf"/>
</dbReference>
<dbReference type="OrthoDB" id="247597at2759"/>